<dbReference type="Gene3D" id="1.10.1660.10">
    <property type="match status" value="1"/>
</dbReference>
<dbReference type="RefSeq" id="WP_042579738.1">
    <property type="nucleotide sequence ID" value="NZ_JXQQ01000033.1"/>
</dbReference>
<dbReference type="Pfam" id="PF12728">
    <property type="entry name" value="HTH_17"/>
    <property type="match status" value="1"/>
</dbReference>
<protein>
    <recommendedName>
        <fullName evidence="1">Helix-turn-helix domain-containing protein</fullName>
    </recommendedName>
</protein>
<dbReference type="AlphaFoldDB" id="A0A0D0MKE4"/>
<dbReference type="EMBL" id="JXQQ01000033">
    <property type="protein sequence ID" value="KIQ31369.1"/>
    <property type="molecule type" value="Genomic_DNA"/>
</dbReference>
<dbReference type="OrthoDB" id="9803824at2"/>
<dbReference type="PANTHER" id="PTHR43102:SF2">
    <property type="entry name" value="GAF DOMAIN-CONTAINING PROTEIN"/>
    <property type="match status" value="1"/>
</dbReference>
<evidence type="ECO:0000259" key="1">
    <source>
        <dbReference type="Pfam" id="PF12728"/>
    </source>
</evidence>
<comment type="caution">
    <text evidence="2">The sequence shown here is derived from an EMBL/GenBank/DDBJ whole genome shotgun (WGS) entry which is preliminary data.</text>
</comment>
<name>A0A0D0MKE4_VARPD</name>
<dbReference type="InterPro" id="IPR010093">
    <property type="entry name" value="SinI_DNA-bd"/>
</dbReference>
<dbReference type="InterPro" id="IPR029016">
    <property type="entry name" value="GAF-like_dom_sf"/>
</dbReference>
<evidence type="ECO:0000313" key="2">
    <source>
        <dbReference type="EMBL" id="KIQ31369.1"/>
    </source>
</evidence>
<dbReference type="PANTHER" id="PTHR43102">
    <property type="entry name" value="SLR1143 PROTEIN"/>
    <property type="match status" value="1"/>
</dbReference>
<dbReference type="InterPro" id="IPR009061">
    <property type="entry name" value="DNA-bd_dom_put_sf"/>
</dbReference>
<evidence type="ECO:0000313" key="3">
    <source>
        <dbReference type="Proteomes" id="UP000032067"/>
    </source>
</evidence>
<dbReference type="Gene3D" id="3.30.450.40">
    <property type="match status" value="1"/>
</dbReference>
<dbReference type="NCBIfam" id="TIGR01764">
    <property type="entry name" value="excise"/>
    <property type="match status" value="1"/>
</dbReference>
<dbReference type="Proteomes" id="UP000032067">
    <property type="component" value="Unassembled WGS sequence"/>
</dbReference>
<dbReference type="SUPFAM" id="SSF55781">
    <property type="entry name" value="GAF domain-like"/>
    <property type="match status" value="1"/>
</dbReference>
<proteinExistence type="predicted"/>
<gene>
    <name evidence="2" type="ORF">RT97_15830</name>
</gene>
<sequence length="351" mass="38047">MKDSVLTTTQAAGLLGISVRTAQLLIEGGGLPSWKTPGGHRRVHRSDVDALMEQAQADVRHASAAVLVVTTQERLPMFRQLFAEIGHIAPQFLTDVWSAAVAAGGRAPAVVAVDLDGWKAPGLALLQNLATDSRLKNTEFVGVAQAHIESGDLPPRVQQASPDTVAQTIRQLTSDPPRLVDQVVQGDFPLAPNEGSRLQAVRRSGLVNSPAEDRFDRITWLAAGALKAPIALMTLLTPELQWFKSRQGLAMAETPRSWAFCNHTVLQNGIFEVRDLKEHPSFALNPAVANAPHFRFYAGAPVYDPDGFALGSICVIDFRPRKLDASQKRTLLELAAIASDEVKLRELMAKP</sequence>
<dbReference type="InterPro" id="IPR041657">
    <property type="entry name" value="HTH_17"/>
</dbReference>
<accession>A0A0D0MKE4</accession>
<dbReference type="GO" id="GO:0003677">
    <property type="term" value="F:DNA binding"/>
    <property type="evidence" value="ECO:0007669"/>
    <property type="project" value="InterPro"/>
</dbReference>
<organism evidence="2 3">
    <name type="scientific">Variovorax paradoxus</name>
    <dbReference type="NCBI Taxonomy" id="34073"/>
    <lineage>
        <taxon>Bacteria</taxon>
        <taxon>Pseudomonadati</taxon>
        <taxon>Pseudomonadota</taxon>
        <taxon>Betaproteobacteria</taxon>
        <taxon>Burkholderiales</taxon>
        <taxon>Comamonadaceae</taxon>
        <taxon>Variovorax</taxon>
    </lineage>
</organism>
<dbReference type="SUPFAM" id="SSF46955">
    <property type="entry name" value="Putative DNA-binding domain"/>
    <property type="match status" value="1"/>
</dbReference>
<reference evidence="2 3" key="1">
    <citation type="submission" date="2014-12" db="EMBL/GenBank/DDBJ databases">
        <title>16Stimator: statistical estimation of ribosomal gene copy numbers from draft genome assemblies.</title>
        <authorList>
            <person name="Perisin M.A."/>
            <person name="Vetter M."/>
            <person name="Gilbert J.A."/>
            <person name="Bergelson J."/>
        </authorList>
    </citation>
    <scope>NUCLEOTIDE SEQUENCE [LARGE SCALE GENOMIC DNA]</scope>
    <source>
        <strain evidence="2 3">MEDvA23</strain>
    </source>
</reference>
<feature type="domain" description="Helix-turn-helix" evidence="1">
    <location>
        <begin position="5"/>
        <end position="54"/>
    </location>
</feature>